<dbReference type="InterPro" id="IPR016024">
    <property type="entry name" value="ARM-type_fold"/>
</dbReference>
<feature type="region of interest" description="Disordered" evidence="1">
    <location>
        <begin position="1"/>
        <end position="20"/>
    </location>
</feature>
<proteinExistence type="predicted"/>
<dbReference type="GeneID" id="68851725"/>
<dbReference type="RefSeq" id="WP_229111701.1">
    <property type="nucleotide sequence ID" value="NZ_CP064788.1"/>
</dbReference>
<dbReference type="AlphaFoldDB" id="A0A897N6Y3"/>
<sequence length="256" mass="29025">MQHSIDTHRETALDSPYSRDREEAIESLAELYPDAPVEDKRTIAEAFREITLESTHRDERELAREELLACFESESDPIEEVVVETLTELADDSKFSDDRLDAIDALREIYAGLGETLRGEVGKALAEIAGNATYEDERRRARRRLSDITRMERDEGSDEEDEGGEEAVDYLGQSLAEHLEAAAHDSATACLQRAEEVREFMAEHPVDDSAYEDVREDVEGLIEAFEALGTDGELAEDRIRRVERIASRVEQAYMRE</sequence>
<dbReference type="EMBL" id="CP064788">
    <property type="protein sequence ID" value="QSG08477.1"/>
    <property type="molecule type" value="Genomic_DNA"/>
</dbReference>
<feature type="compositionally biased region" description="Acidic residues" evidence="1">
    <location>
        <begin position="155"/>
        <end position="166"/>
    </location>
</feature>
<accession>A0A897N6Y3</accession>
<evidence type="ECO:0008006" key="4">
    <source>
        <dbReference type="Google" id="ProtNLM"/>
    </source>
</evidence>
<name>A0A897N6Y3_9EURY</name>
<evidence type="ECO:0000256" key="1">
    <source>
        <dbReference type="SAM" id="MobiDB-lite"/>
    </source>
</evidence>
<dbReference type="SUPFAM" id="SSF48371">
    <property type="entry name" value="ARM repeat"/>
    <property type="match status" value="1"/>
</dbReference>
<feature type="compositionally biased region" description="Basic and acidic residues" evidence="1">
    <location>
        <begin position="143"/>
        <end position="154"/>
    </location>
</feature>
<reference evidence="2 3" key="1">
    <citation type="submission" date="2020-11" db="EMBL/GenBank/DDBJ databases">
        <title>Carbohydrate-dependent, anaerobic sulfur respiration: A novel catabolism in halophilic archaea.</title>
        <authorList>
            <person name="Sorokin D.Y."/>
            <person name="Messina E."/>
            <person name="Smedile F."/>
            <person name="La Cono V."/>
            <person name="Hallsworth J.E."/>
            <person name="Yakimov M.M."/>
        </authorList>
    </citation>
    <scope>NUCLEOTIDE SEQUENCE [LARGE SCALE GENOMIC DNA]</scope>
    <source>
        <strain evidence="2 3">HSR12-2</strain>
    </source>
</reference>
<dbReference type="KEGG" id="hds:HSR122_1076"/>
<evidence type="ECO:0000313" key="2">
    <source>
        <dbReference type="EMBL" id="QSG08477.1"/>
    </source>
</evidence>
<organism evidence="2 3">
    <name type="scientific">Halapricum desulfuricans</name>
    <dbReference type="NCBI Taxonomy" id="2841257"/>
    <lineage>
        <taxon>Archaea</taxon>
        <taxon>Methanobacteriati</taxon>
        <taxon>Methanobacteriota</taxon>
        <taxon>Stenosarchaea group</taxon>
        <taxon>Halobacteria</taxon>
        <taxon>Halobacteriales</taxon>
        <taxon>Haloarculaceae</taxon>
        <taxon>Halapricum</taxon>
    </lineage>
</organism>
<dbReference type="Proteomes" id="UP000662973">
    <property type="component" value="Chromosome"/>
</dbReference>
<protein>
    <recommendedName>
        <fullName evidence="4">HEAT repeat domain-containing protein</fullName>
    </recommendedName>
</protein>
<feature type="region of interest" description="Disordered" evidence="1">
    <location>
        <begin position="143"/>
        <end position="166"/>
    </location>
</feature>
<keyword evidence="3" id="KW-1185">Reference proteome</keyword>
<gene>
    <name evidence="2" type="ORF">HSR122_1076</name>
</gene>
<evidence type="ECO:0000313" key="3">
    <source>
        <dbReference type="Proteomes" id="UP000662973"/>
    </source>
</evidence>